<accession>A0ABM0MW63</accession>
<protein>
    <submittedName>
        <fullName evidence="3">Mucin-6-like</fullName>
    </submittedName>
</protein>
<dbReference type="Pfam" id="PF00094">
    <property type="entry name" value="VWD"/>
    <property type="match status" value="1"/>
</dbReference>
<dbReference type="RefSeq" id="XP_006824254.1">
    <property type="nucleotide sequence ID" value="XM_006824191.1"/>
</dbReference>
<proteinExistence type="predicted"/>
<organism evidence="2 3">
    <name type="scientific">Saccoglossus kowalevskii</name>
    <name type="common">Acorn worm</name>
    <dbReference type="NCBI Taxonomy" id="10224"/>
    <lineage>
        <taxon>Eukaryota</taxon>
        <taxon>Metazoa</taxon>
        <taxon>Hemichordata</taxon>
        <taxon>Enteropneusta</taxon>
        <taxon>Harrimaniidae</taxon>
        <taxon>Saccoglossus</taxon>
    </lineage>
</organism>
<sequence>MVADNLQISMDVDGDGETDLVIDWLPRAIVQIKLTQPLEGASDVQGLCGNADGNPDNDFKTPLGKLTMDKDFFADSWSTECA</sequence>
<evidence type="ECO:0000259" key="1">
    <source>
        <dbReference type="PROSITE" id="PS51233"/>
    </source>
</evidence>
<name>A0ABM0MW63_SACKO</name>
<feature type="domain" description="VWFD" evidence="1">
    <location>
        <begin position="1"/>
        <end position="82"/>
    </location>
</feature>
<dbReference type="Proteomes" id="UP000694865">
    <property type="component" value="Unplaced"/>
</dbReference>
<evidence type="ECO:0000313" key="2">
    <source>
        <dbReference type="Proteomes" id="UP000694865"/>
    </source>
</evidence>
<dbReference type="PROSITE" id="PS51233">
    <property type="entry name" value="VWFD"/>
    <property type="match status" value="1"/>
</dbReference>
<gene>
    <name evidence="3" type="primary">LOC102805299</name>
</gene>
<keyword evidence="2" id="KW-1185">Reference proteome</keyword>
<evidence type="ECO:0000313" key="3">
    <source>
        <dbReference type="RefSeq" id="XP_006824254.1"/>
    </source>
</evidence>
<reference evidence="3" key="1">
    <citation type="submission" date="2025-08" db="UniProtKB">
        <authorList>
            <consortium name="RefSeq"/>
        </authorList>
    </citation>
    <scope>IDENTIFICATION</scope>
    <source>
        <tissue evidence="3">Testes</tissue>
    </source>
</reference>
<dbReference type="GeneID" id="102805299"/>
<dbReference type="InterPro" id="IPR001846">
    <property type="entry name" value="VWF_type-D"/>
</dbReference>